<feature type="chain" id="PRO_5039653392" evidence="4">
    <location>
        <begin position="21"/>
        <end position="418"/>
    </location>
</feature>
<evidence type="ECO:0000259" key="6">
    <source>
        <dbReference type="Pfam" id="PF22780"/>
    </source>
</evidence>
<dbReference type="SUPFAM" id="SSF51905">
    <property type="entry name" value="FAD/NAD(P)-binding domain"/>
    <property type="match status" value="1"/>
</dbReference>
<feature type="domain" description="RsdA/BaiN/AoA(So)-like insert" evidence="6">
    <location>
        <begin position="196"/>
        <end position="358"/>
    </location>
</feature>
<keyword evidence="2" id="KW-0285">Flavoprotein</keyword>
<keyword evidence="3" id="KW-0274">FAD</keyword>
<dbReference type="EMBL" id="VUMS01000012">
    <property type="protein sequence ID" value="MST66666.1"/>
    <property type="molecule type" value="Genomic_DNA"/>
</dbReference>
<dbReference type="Gene3D" id="1.10.8.260">
    <property type="entry name" value="HI0933 insert domain-like"/>
    <property type="match status" value="1"/>
</dbReference>
<comment type="cofactor">
    <cofactor evidence="1">
        <name>FAD</name>
        <dbReference type="ChEBI" id="CHEBI:57692"/>
    </cofactor>
</comment>
<dbReference type="AlphaFoldDB" id="A0A7X2TKV4"/>
<dbReference type="InterPro" id="IPR023166">
    <property type="entry name" value="BaiN-like_dom_sf"/>
</dbReference>
<dbReference type="InterPro" id="IPR057661">
    <property type="entry name" value="RsdA/BaiN/AoA(So)_Rossmann"/>
</dbReference>
<keyword evidence="8" id="KW-1185">Reference proteome</keyword>
<evidence type="ECO:0000256" key="3">
    <source>
        <dbReference type="ARBA" id="ARBA00022827"/>
    </source>
</evidence>
<evidence type="ECO:0000256" key="4">
    <source>
        <dbReference type="SAM" id="SignalP"/>
    </source>
</evidence>
<evidence type="ECO:0000313" key="7">
    <source>
        <dbReference type="EMBL" id="MST66666.1"/>
    </source>
</evidence>
<dbReference type="PANTHER" id="PTHR42887:SF2">
    <property type="entry name" value="OS12G0638800 PROTEIN"/>
    <property type="match status" value="1"/>
</dbReference>
<evidence type="ECO:0000313" key="8">
    <source>
        <dbReference type="Proteomes" id="UP000440513"/>
    </source>
</evidence>
<evidence type="ECO:0000256" key="1">
    <source>
        <dbReference type="ARBA" id="ARBA00001974"/>
    </source>
</evidence>
<protein>
    <submittedName>
        <fullName evidence="7">NAD(P)/FAD-dependent oxidoreductase</fullName>
    </submittedName>
</protein>
<dbReference type="Pfam" id="PF03486">
    <property type="entry name" value="HI0933_like"/>
    <property type="match status" value="1"/>
</dbReference>
<accession>A0A7X2TKV4</accession>
<sequence>MKRFLIIGGGAAGMLASVYAARNGMEVHLFEQNEKLGKKLFITGKGRCNFTNGCATEELFESFITNPRFLYSAVYGYTNYDVIDFFETAGVKTKMERGGRMFPLSDHSSDIIRALEQQMKKAGVKIHLGSRVKRLLVEKEEDANAKITGIQLDNGEKIRGEQVLVATGGNSYPSTGSTGDGYRIAKESGHTVTDLQPSLVPMVTAEEYIPRLQGLSLKNVTLSLYDGKKCVYEDFGEMMFTHFGITGPLVLSASAKVGKLLKKKYLTARIDLKPALTAEQLDARLLREFEEGKNKQFKNVAGSLFPAKLLPVMLDLGGIAPGKKVHEITREERAGFIEKTKAFPFTVTGLRGFQEAIITKGGVQVKEVDPKTMESKKTKGLYFAGEVLDLDALTGGYNLQIAWSTAHAAAMAAAEAER</sequence>
<dbReference type="PANTHER" id="PTHR42887">
    <property type="entry name" value="OS12G0638800 PROTEIN"/>
    <property type="match status" value="1"/>
</dbReference>
<evidence type="ECO:0000256" key="2">
    <source>
        <dbReference type="ARBA" id="ARBA00022630"/>
    </source>
</evidence>
<dbReference type="SUPFAM" id="SSF160996">
    <property type="entry name" value="HI0933 insert domain-like"/>
    <property type="match status" value="1"/>
</dbReference>
<dbReference type="InterPro" id="IPR036188">
    <property type="entry name" value="FAD/NAD-bd_sf"/>
</dbReference>
<keyword evidence="4" id="KW-0732">Signal</keyword>
<dbReference type="InterPro" id="IPR055178">
    <property type="entry name" value="RsdA/BaiN/AoA(So)-like_dom"/>
</dbReference>
<organism evidence="7 8">
    <name type="scientific">Oliverpabstia intestinalis</name>
    <dbReference type="NCBI Taxonomy" id="2606633"/>
    <lineage>
        <taxon>Bacteria</taxon>
        <taxon>Bacillati</taxon>
        <taxon>Bacillota</taxon>
        <taxon>Clostridia</taxon>
        <taxon>Lachnospirales</taxon>
        <taxon>Lachnospiraceae</taxon>
        <taxon>Oliverpabstia</taxon>
    </lineage>
</organism>
<comment type="caution">
    <text evidence="7">The sequence shown here is derived from an EMBL/GenBank/DDBJ whole genome shotgun (WGS) entry which is preliminary data.</text>
</comment>
<dbReference type="Gene3D" id="3.50.50.60">
    <property type="entry name" value="FAD/NAD(P)-binding domain"/>
    <property type="match status" value="1"/>
</dbReference>
<dbReference type="Proteomes" id="UP000440513">
    <property type="component" value="Unassembled WGS sequence"/>
</dbReference>
<dbReference type="Gene3D" id="2.40.30.10">
    <property type="entry name" value="Translation factors"/>
    <property type="match status" value="1"/>
</dbReference>
<dbReference type="Pfam" id="PF22780">
    <property type="entry name" value="HI0933_like_1st"/>
    <property type="match status" value="1"/>
</dbReference>
<dbReference type="PRINTS" id="PR00411">
    <property type="entry name" value="PNDRDTASEI"/>
</dbReference>
<dbReference type="InterPro" id="IPR004792">
    <property type="entry name" value="BaiN-like"/>
</dbReference>
<feature type="signal peptide" evidence="4">
    <location>
        <begin position="1"/>
        <end position="20"/>
    </location>
</feature>
<gene>
    <name evidence="7" type="ORF">FYJ57_07935</name>
</gene>
<evidence type="ECO:0000259" key="5">
    <source>
        <dbReference type="Pfam" id="PF03486"/>
    </source>
</evidence>
<proteinExistence type="predicted"/>
<dbReference type="RefSeq" id="WP_154432271.1">
    <property type="nucleotide sequence ID" value="NZ_JBQHRC010000002.1"/>
</dbReference>
<dbReference type="NCBIfam" id="TIGR00275">
    <property type="entry name" value="aminoacetone oxidase family FAD-binding enzyme"/>
    <property type="match status" value="1"/>
</dbReference>
<dbReference type="PRINTS" id="PR00368">
    <property type="entry name" value="FADPNR"/>
</dbReference>
<feature type="domain" description="RsdA/BaiN/AoA(So)-like Rossmann fold-like" evidence="5">
    <location>
        <begin position="4"/>
        <end position="411"/>
    </location>
</feature>
<reference evidence="7 8" key="1">
    <citation type="submission" date="2019-08" db="EMBL/GenBank/DDBJ databases">
        <title>In-depth cultivation of the pig gut microbiome towards novel bacterial diversity and tailored functional studies.</title>
        <authorList>
            <person name="Wylensek D."/>
            <person name="Hitch T.C.A."/>
            <person name="Clavel T."/>
        </authorList>
    </citation>
    <scope>NUCLEOTIDE SEQUENCE [LARGE SCALE GENOMIC DNA]</scope>
    <source>
        <strain evidence="7 8">BSM-380-WT-5A</strain>
    </source>
</reference>
<name>A0A7X2TKV4_9FIRM</name>